<dbReference type="EMBL" id="JBBKAR010000016">
    <property type="protein sequence ID" value="MEJ8303415.1"/>
    <property type="molecule type" value="Genomic_DNA"/>
</dbReference>
<evidence type="ECO:0000313" key="2">
    <source>
        <dbReference type="Proteomes" id="UP001380953"/>
    </source>
</evidence>
<keyword evidence="2" id="KW-1185">Reference proteome</keyword>
<reference evidence="1" key="1">
    <citation type="submission" date="2024-03" db="EMBL/GenBank/DDBJ databases">
        <title>Whole genome sequecning of epiphytes from Marcgravia umbellata leaves.</title>
        <authorList>
            <person name="Kumar G."/>
            <person name="Savka M.A."/>
        </authorList>
    </citation>
    <scope>NUCLEOTIDE SEQUENCE</scope>
    <source>
        <strain evidence="1">RIT_BL5</strain>
    </source>
</reference>
<gene>
    <name evidence="1" type="ORF">WKI47_05725</name>
</gene>
<proteinExistence type="predicted"/>
<accession>A0ACC6P921</accession>
<organism evidence="1 2">
    <name type="scientific">Saccharibacillus sacchari</name>
    <dbReference type="NCBI Taxonomy" id="456493"/>
    <lineage>
        <taxon>Bacteria</taxon>
        <taxon>Bacillati</taxon>
        <taxon>Bacillota</taxon>
        <taxon>Bacilli</taxon>
        <taxon>Bacillales</taxon>
        <taxon>Paenibacillaceae</taxon>
        <taxon>Saccharibacillus</taxon>
    </lineage>
</organism>
<evidence type="ECO:0000313" key="1">
    <source>
        <dbReference type="EMBL" id="MEJ8303415.1"/>
    </source>
</evidence>
<protein>
    <submittedName>
        <fullName evidence="1">Metallophosphoesterase family protein</fullName>
    </submittedName>
</protein>
<comment type="caution">
    <text evidence="1">The sequence shown here is derived from an EMBL/GenBank/DDBJ whole genome shotgun (WGS) entry which is preliminary data.</text>
</comment>
<name>A0ACC6P921_9BACL</name>
<sequence length="246" mass="26980">MKSFTSAGLEKIALITDIHGNAPALQAVLAELDRRGIDRIYSLGDVIGIGPDSNEAIELLMNRPNLHYVSGNHEDAVLAAYEGRPAPAGHEGEREHHAWLAARLNPAYAKVMASWPRQLEMEIEGRKLLFTHYHTDRQGSFLPINAAPSIEALDAMYLDTPYDLIAFGHHHIVHEFCSDQRMYFNPGALGCGGAVARFGVIEIDPTGISAETVGVPYDNSAFLRAYHELGVPDADFILRIFHGVGN</sequence>
<dbReference type="Proteomes" id="UP001380953">
    <property type="component" value="Unassembled WGS sequence"/>
</dbReference>